<evidence type="ECO:0000256" key="1">
    <source>
        <dbReference type="SAM" id="MobiDB-lite"/>
    </source>
</evidence>
<name>A0A8H7XKW8_PSICU</name>
<protein>
    <submittedName>
        <fullName evidence="2">Uncharacterized protein</fullName>
    </submittedName>
</protein>
<feature type="region of interest" description="Disordered" evidence="1">
    <location>
        <begin position="1"/>
        <end position="39"/>
    </location>
</feature>
<feature type="compositionally biased region" description="Low complexity" evidence="1">
    <location>
        <begin position="379"/>
        <end position="397"/>
    </location>
</feature>
<organism evidence="2">
    <name type="scientific">Psilocybe cubensis</name>
    <name type="common">Psychedelic mushroom</name>
    <name type="synonym">Stropharia cubensis</name>
    <dbReference type="NCBI Taxonomy" id="181762"/>
    <lineage>
        <taxon>Eukaryota</taxon>
        <taxon>Fungi</taxon>
        <taxon>Dikarya</taxon>
        <taxon>Basidiomycota</taxon>
        <taxon>Agaricomycotina</taxon>
        <taxon>Agaricomycetes</taxon>
        <taxon>Agaricomycetidae</taxon>
        <taxon>Agaricales</taxon>
        <taxon>Agaricineae</taxon>
        <taxon>Strophariaceae</taxon>
        <taxon>Psilocybe</taxon>
    </lineage>
</organism>
<feature type="compositionally biased region" description="Polar residues" evidence="1">
    <location>
        <begin position="14"/>
        <end position="29"/>
    </location>
</feature>
<sequence>MPTNASPDADPLPSTANATTHNGPRSGQTAEGDFPPEESNIWTTKEMRVLKKHVEARLIQEEQNRFMEILEEWNKKGVSKSTKAKTAARQGRKILRQMEKLKWQRMGMRSITFEEHYDIEGKIEYSMTQTSNLVLDDVRIPSFGQLFPSELAAFRKAFVQYFVHILEIEKGVANPALPEASFHEKSLKFSSNGFPIIPSPIYGSTGREVAYAQKSIIRIYMNKVYALAKDRPGSSVPWDALERRSAEMIDLDSIPVTDPSRLRLESTSAILKLWRDCQAQGDIPFKFSKIFGNGYDIMEPLYPFNLFDGLEAHPILPPPAAITKRRLRQKAIQLQTQSSSDSESSNLSEFDNGQGSPASAMPCTTARFEVTPETDETPTDATSRSSKPPSLPSRSSPTIVNPSSSPTPEVEEAPPKPARKIMPRKRTVPYVGTAEMDRPDEESSVPPQLSQNQLEGFNLGKKQSPTQIHLTQWKKMESK</sequence>
<feature type="compositionally biased region" description="Low complexity" evidence="1">
    <location>
        <begin position="338"/>
        <end position="352"/>
    </location>
</feature>
<gene>
    <name evidence="2" type="ORF">JR316_011782</name>
</gene>
<dbReference type="EMBL" id="JAFIQS010000015">
    <property type="protein sequence ID" value="KAG5163435.1"/>
    <property type="molecule type" value="Genomic_DNA"/>
</dbReference>
<accession>A0A8H7XKW8</accession>
<proteinExistence type="predicted"/>
<feature type="compositionally biased region" description="Basic residues" evidence="1">
    <location>
        <begin position="417"/>
        <end position="427"/>
    </location>
</feature>
<feature type="compositionally biased region" description="Polar residues" evidence="1">
    <location>
        <begin position="445"/>
        <end position="470"/>
    </location>
</feature>
<feature type="compositionally biased region" description="Polar residues" evidence="1">
    <location>
        <begin position="398"/>
        <end position="407"/>
    </location>
</feature>
<dbReference type="AlphaFoldDB" id="A0A8H7XKW8"/>
<reference evidence="2" key="1">
    <citation type="submission" date="2021-02" db="EMBL/GenBank/DDBJ databases">
        <title>Psilocybe cubensis genome.</title>
        <authorList>
            <person name="Mckernan K.J."/>
            <person name="Crawford S."/>
            <person name="Trippe A."/>
            <person name="Kane L.T."/>
            <person name="Mclaughlin S."/>
        </authorList>
    </citation>
    <scope>NUCLEOTIDE SEQUENCE [LARGE SCALE GENOMIC DNA]</scope>
    <source>
        <strain evidence="2">MGC-MH-2018</strain>
    </source>
</reference>
<comment type="caution">
    <text evidence="2">The sequence shown here is derived from an EMBL/GenBank/DDBJ whole genome shotgun (WGS) entry which is preliminary data.</text>
</comment>
<evidence type="ECO:0000313" key="2">
    <source>
        <dbReference type="EMBL" id="KAG5163435.1"/>
    </source>
</evidence>
<feature type="region of interest" description="Disordered" evidence="1">
    <location>
        <begin position="326"/>
        <end position="479"/>
    </location>
</feature>